<keyword evidence="3" id="KW-1185">Reference proteome</keyword>
<name>A0ABR4YHG3_9BACT</name>
<gene>
    <name evidence="2" type="ORF">LG35_09770</name>
</gene>
<evidence type="ECO:0000313" key="2">
    <source>
        <dbReference type="EMBL" id="KHE40618.1"/>
    </source>
</evidence>
<reference evidence="2 3" key="1">
    <citation type="submission" date="2014-09" db="EMBL/GenBank/DDBJ databases">
        <title>Alistipes sp. 627, sp. nov., a novel member of the family Rikenellaceae isolated from human faeces.</title>
        <authorList>
            <person name="Shkoporov A.N."/>
            <person name="Chaplin A.V."/>
            <person name="Motuzova O.V."/>
            <person name="Kafarskaia L.I."/>
            <person name="Khokhlova E.V."/>
            <person name="Efimov B.A."/>
        </authorList>
    </citation>
    <scope>NUCLEOTIDE SEQUENCE [LARGE SCALE GENOMIC DNA]</scope>
    <source>
        <strain evidence="2 3">627</strain>
    </source>
</reference>
<accession>A0ABR4YHG3</accession>
<dbReference type="InterPro" id="IPR021823">
    <property type="entry name" value="DUF3408"/>
</dbReference>
<sequence length="130" mass="14923">MSTRRMKDETDKRLDEEYLRSLMAGTGPDAAAHGTFPSERPEHTLPRSKSALHLPCDDYTARFLVSRPCNERQGVYIDRALHRKITALIGLLGKRNLTVGSFIDNILAYHFEQYGERIRQLCSKDLNKLF</sequence>
<organism evidence="2 3">
    <name type="scientific">Alistipes inops</name>
    <dbReference type="NCBI Taxonomy" id="1501391"/>
    <lineage>
        <taxon>Bacteria</taxon>
        <taxon>Pseudomonadati</taxon>
        <taxon>Bacteroidota</taxon>
        <taxon>Bacteroidia</taxon>
        <taxon>Bacteroidales</taxon>
        <taxon>Rikenellaceae</taxon>
        <taxon>Alistipes</taxon>
    </lineage>
</organism>
<proteinExistence type="predicted"/>
<dbReference type="Proteomes" id="UP000030889">
    <property type="component" value="Unassembled WGS sequence"/>
</dbReference>
<evidence type="ECO:0008006" key="4">
    <source>
        <dbReference type="Google" id="ProtNLM"/>
    </source>
</evidence>
<feature type="region of interest" description="Disordered" evidence="1">
    <location>
        <begin position="26"/>
        <end position="49"/>
    </location>
</feature>
<evidence type="ECO:0000256" key="1">
    <source>
        <dbReference type="SAM" id="MobiDB-lite"/>
    </source>
</evidence>
<dbReference type="EMBL" id="JRGF01000021">
    <property type="protein sequence ID" value="KHE40618.1"/>
    <property type="molecule type" value="Genomic_DNA"/>
</dbReference>
<protein>
    <recommendedName>
        <fullName evidence="4">Conjugal transfer protein TraB</fullName>
    </recommendedName>
</protein>
<comment type="caution">
    <text evidence="2">The sequence shown here is derived from an EMBL/GenBank/DDBJ whole genome shotgun (WGS) entry which is preliminary data.</text>
</comment>
<dbReference type="Pfam" id="PF11888">
    <property type="entry name" value="DUF3408"/>
    <property type="match status" value="1"/>
</dbReference>
<evidence type="ECO:0000313" key="3">
    <source>
        <dbReference type="Proteomes" id="UP000030889"/>
    </source>
</evidence>